<keyword evidence="3" id="KW-1185">Reference proteome</keyword>
<accession>A0A5B1LJD1</accession>
<dbReference type="InterPro" id="IPR032710">
    <property type="entry name" value="NTF2-like_dom_sf"/>
</dbReference>
<name>A0A5B1LJD1_9ACTN</name>
<dbReference type="AlphaFoldDB" id="A0A5B1LJD1"/>
<dbReference type="EMBL" id="VUJV01000001">
    <property type="protein sequence ID" value="KAA1420822.1"/>
    <property type="molecule type" value="Genomic_DNA"/>
</dbReference>
<proteinExistence type="predicted"/>
<dbReference type="InterPro" id="IPR037401">
    <property type="entry name" value="SnoaL-like"/>
</dbReference>
<reference evidence="2 3" key="1">
    <citation type="submission" date="2019-09" db="EMBL/GenBank/DDBJ databases">
        <title>Nocardioides panacisoli sp. nov., isolated from the soil of a ginseng field.</title>
        <authorList>
            <person name="Cho C."/>
        </authorList>
    </citation>
    <scope>NUCLEOTIDE SEQUENCE [LARGE SCALE GENOMIC DNA]</scope>
    <source>
        <strain evidence="2 3">BN130099</strain>
    </source>
</reference>
<evidence type="ECO:0000259" key="1">
    <source>
        <dbReference type="Pfam" id="PF12680"/>
    </source>
</evidence>
<reference evidence="2 3" key="2">
    <citation type="submission" date="2019-09" db="EMBL/GenBank/DDBJ databases">
        <authorList>
            <person name="Jin C."/>
        </authorList>
    </citation>
    <scope>NUCLEOTIDE SEQUENCE [LARGE SCALE GENOMIC DNA]</scope>
    <source>
        <strain evidence="2 3">BN130099</strain>
    </source>
</reference>
<dbReference type="Proteomes" id="UP000325003">
    <property type="component" value="Unassembled WGS sequence"/>
</dbReference>
<sequence length="128" mass="14298">MDADETIRQYAEAWGRGEPDAAFEFYADDVVMRLPGRGSLAGVHEGKPAVIAAIRALLARTDGIPVTVEVIDRLVSATSVAMQLREVATREDETLDLRRVNVYRVRDGKIVDIDIYEAHQYDVDEFFG</sequence>
<dbReference type="RefSeq" id="WP_149726282.1">
    <property type="nucleotide sequence ID" value="NZ_VUJV01000001.1"/>
</dbReference>
<protein>
    <submittedName>
        <fullName evidence="2">Nuclear transport factor 2 family protein</fullName>
    </submittedName>
</protein>
<comment type="caution">
    <text evidence="2">The sequence shown here is derived from an EMBL/GenBank/DDBJ whole genome shotgun (WGS) entry which is preliminary data.</text>
</comment>
<evidence type="ECO:0000313" key="2">
    <source>
        <dbReference type="EMBL" id="KAA1420822.1"/>
    </source>
</evidence>
<dbReference type="CDD" id="cd00531">
    <property type="entry name" value="NTF2_like"/>
    <property type="match status" value="1"/>
</dbReference>
<gene>
    <name evidence="2" type="ORF">F0U44_00255</name>
</gene>
<feature type="domain" description="SnoaL-like" evidence="1">
    <location>
        <begin position="7"/>
        <end position="112"/>
    </location>
</feature>
<dbReference type="SUPFAM" id="SSF54427">
    <property type="entry name" value="NTF2-like"/>
    <property type="match status" value="1"/>
</dbReference>
<organism evidence="2 3">
    <name type="scientific">Nocardioides humilatus</name>
    <dbReference type="NCBI Taxonomy" id="2607660"/>
    <lineage>
        <taxon>Bacteria</taxon>
        <taxon>Bacillati</taxon>
        <taxon>Actinomycetota</taxon>
        <taxon>Actinomycetes</taxon>
        <taxon>Propionibacteriales</taxon>
        <taxon>Nocardioidaceae</taxon>
        <taxon>Nocardioides</taxon>
    </lineage>
</organism>
<evidence type="ECO:0000313" key="3">
    <source>
        <dbReference type="Proteomes" id="UP000325003"/>
    </source>
</evidence>
<dbReference type="Gene3D" id="3.10.450.50">
    <property type="match status" value="1"/>
</dbReference>
<dbReference type="Pfam" id="PF12680">
    <property type="entry name" value="SnoaL_2"/>
    <property type="match status" value="1"/>
</dbReference>